<dbReference type="Proteomes" id="UP000366872">
    <property type="component" value="Unassembled WGS sequence"/>
</dbReference>
<dbReference type="GO" id="GO:0003824">
    <property type="term" value="F:catalytic activity"/>
    <property type="evidence" value="ECO:0007669"/>
    <property type="project" value="InterPro"/>
</dbReference>
<dbReference type="InterPro" id="IPR036265">
    <property type="entry name" value="HIT-like_sf"/>
</dbReference>
<evidence type="ECO:0000256" key="3">
    <source>
        <dbReference type="PIRSR" id="PIRSR639383-2"/>
    </source>
</evidence>
<dbReference type="RefSeq" id="WP_136082677.1">
    <property type="nucleotide sequence ID" value="NZ_CAAHFG010000004.1"/>
</dbReference>
<dbReference type="Gene3D" id="3.30.428.10">
    <property type="entry name" value="HIT-like"/>
    <property type="match status" value="1"/>
</dbReference>
<sequence>MQKTIWAPWRIEYILSDKEEGCFLCKMFADAADRDNLILKRGKTCAVVMNRYPYTGGHLMVTPYRHLENLKDMTPEERLEMTDLTIEAVEILKAELKTDGLNLGYNLGAAAGAGLKDHIHQHIVPRWIGDTNFMPVLSDTRVMPQALMEQYDALFPLFNPPD</sequence>
<name>A0A6C2UAP7_PONDE</name>
<evidence type="ECO:0000256" key="2">
    <source>
        <dbReference type="PIRSR" id="PIRSR639383-1"/>
    </source>
</evidence>
<proteinExistence type="predicted"/>
<feature type="binding site" evidence="3">
    <location>
        <position position="122"/>
    </location>
    <ligand>
        <name>substrate</name>
    </ligand>
</feature>
<dbReference type="Pfam" id="PF01230">
    <property type="entry name" value="HIT"/>
    <property type="match status" value="1"/>
</dbReference>
<dbReference type="PANTHER" id="PTHR42997:SF1">
    <property type="entry name" value="AP-4-A PHOSPHORYLASE"/>
    <property type="match status" value="1"/>
</dbReference>
<accession>A0A6C2UAP7</accession>
<keyword evidence="1" id="KW-0547">Nucleotide-binding</keyword>
<dbReference type="PANTHER" id="PTHR42997">
    <property type="entry name" value="HIT FAMILY HYDROLASE"/>
    <property type="match status" value="1"/>
</dbReference>
<organism evidence="6 7">
    <name type="scientific">Pontiella desulfatans</name>
    <dbReference type="NCBI Taxonomy" id="2750659"/>
    <lineage>
        <taxon>Bacteria</taxon>
        <taxon>Pseudomonadati</taxon>
        <taxon>Kiritimatiellota</taxon>
        <taxon>Kiritimatiellia</taxon>
        <taxon>Kiritimatiellales</taxon>
        <taxon>Pontiellaceae</taxon>
        <taxon>Pontiella</taxon>
    </lineage>
</organism>
<evidence type="ECO:0000313" key="6">
    <source>
        <dbReference type="EMBL" id="VGO17188.1"/>
    </source>
</evidence>
<feature type="active site" description="Tele-AMP-histidine intermediate" evidence="2">
    <location>
        <position position="120"/>
    </location>
</feature>
<feature type="domain" description="HIT" evidence="5">
    <location>
        <begin position="23"/>
        <end position="133"/>
    </location>
</feature>
<dbReference type="InterPro" id="IPR039383">
    <property type="entry name" value="FHIT"/>
</dbReference>
<gene>
    <name evidence="6" type="ORF">PDESU_05783</name>
</gene>
<feature type="short sequence motif" description="Histidine triad motif" evidence="4">
    <location>
        <begin position="118"/>
        <end position="122"/>
    </location>
</feature>
<feature type="binding site" evidence="3">
    <location>
        <position position="50"/>
    </location>
    <ligand>
        <name>substrate</name>
    </ligand>
</feature>
<dbReference type="PROSITE" id="PS51084">
    <property type="entry name" value="HIT_2"/>
    <property type="match status" value="1"/>
</dbReference>
<reference evidence="6 7" key="1">
    <citation type="submission" date="2019-04" db="EMBL/GenBank/DDBJ databases">
        <authorList>
            <person name="Van Vliet M D."/>
        </authorList>
    </citation>
    <scope>NUCLEOTIDE SEQUENCE [LARGE SCALE GENOMIC DNA]</scope>
    <source>
        <strain evidence="6 7">F1</strain>
    </source>
</reference>
<dbReference type="SUPFAM" id="SSF54197">
    <property type="entry name" value="HIT-like"/>
    <property type="match status" value="1"/>
</dbReference>
<dbReference type="InterPro" id="IPR052908">
    <property type="entry name" value="AP-4-A_phosphorylase"/>
</dbReference>
<keyword evidence="7" id="KW-1185">Reference proteome</keyword>
<evidence type="ECO:0000256" key="4">
    <source>
        <dbReference type="PROSITE-ProRule" id="PRU00464"/>
    </source>
</evidence>
<dbReference type="AlphaFoldDB" id="A0A6C2UAP7"/>
<evidence type="ECO:0000313" key="7">
    <source>
        <dbReference type="Proteomes" id="UP000366872"/>
    </source>
</evidence>
<dbReference type="CDD" id="cd01275">
    <property type="entry name" value="FHIT"/>
    <property type="match status" value="1"/>
</dbReference>
<dbReference type="EMBL" id="CAAHFG010000004">
    <property type="protein sequence ID" value="VGO17188.1"/>
    <property type="molecule type" value="Genomic_DNA"/>
</dbReference>
<protein>
    <submittedName>
        <fullName evidence="6">AP-4-A phosphorylase</fullName>
    </submittedName>
</protein>
<dbReference type="InterPro" id="IPR011146">
    <property type="entry name" value="HIT-like"/>
</dbReference>
<dbReference type="GO" id="GO:0000166">
    <property type="term" value="F:nucleotide binding"/>
    <property type="evidence" value="ECO:0007669"/>
    <property type="project" value="UniProtKB-KW"/>
</dbReference>
<evidence type="ECO:0000259" key="5">
    <source>
        <dbReference type="PROSITE" id="PS51084"/>
    </source>
</evidence>
<evidence type="ECO:0000256" key="1">
    <source>
        <dbReference type="ARBA" id="ARBA00022741"/>
    </source>
</evidence>